<dbReference type="PRINTS" id="PR01217">
    <property type="entry name" value="PRICHEXTENSN"/>
</dbReference>
<evidence type="ECO:0000256" key="1">
    <source>
        <dbReference type="SAM" id="MobiDB-lite"/>
    </source>
</evidence>
<name>A0ABZ2AKS0_MYCAR</name>
<feature type="domain" description="Mycoplasma immunoglobulin binding protein arm" evidence="3">
    <location>
        <begin position="181"/>
        <end position="324"/>
    </location>
</feature>
<dbReference type="InterPro" id="IPR030942">
    <property type="entry name" value="Mycoplas_M_dom"/>
</dbReference>
<dbReference type="Pfam" id="PF26361">
    <property type="entry name" value="MIB_arm"/>
    <property type="match status" value="1"/>
</dbReference>
<evidence type="ECO:0000313" key="5">
    <source>
        <dbReference type="EMBL" id="WVN22115.1"/>
    </source>
</evidence>
<dbReference type="NCBIfam" id="TIGR04526">
    <property type="entry name" value="predic_Ig_block"/>
    <property type="match status" value="1"/>
</dbReference>
<organism evidence="5 6">
    <name type="scientific">Mycoplasmopsis arginini</name>
    <name type="common">Mycoplasma arginini</name>
    <dbReference type="NCBI Taxonomy" id="2094"/>
    <lineage>
        <taxon>Bacteria</taxon>
        <taxon>Bacillati</taxon>
        <taxon>Mycoplasmatota</taxon>
        <taxon>Mycoplasmoidales</taxon>
        <taxon>Metamycoplasmataceae</taxon>
        <taxon>Mycoplasmopsis</taxon>
    </lineage>
</organism>
<evidence type="ECO:0000259" key="2">
    <source>
        <dbReference type="Pfam" id="PF26360"/>
    </source>
</evidence>
<evidence type="ECO:0000313" key="6">
    <source>
        <dbReference type="Proteomes" id="UP001432074"/>
    </source>
</evidence>
<dbReference type="RefSeq" id="WP_129694473.1">
    <property type="nucleotide sequence ID" value="NZ_CP143577.1"/>
</dbReference>
<evidence type="ECO:0000259" key="3">
    <source>
        <dbReference type="Pfam" id="PF26361"/>
    </source>
</evidence>
<accession>A0ABZ2AKS0</accession>
<evidence type="ECO:0000259" key="4">
    <source>
        <dbReference type="Pfam" id="PF26364"/>
    </source>
</evidence>
<dbReference type="Pfam" id="PF26364">
    <property type="entry name" value="MIB_M2"/>
    <property type="match status" value="1"/>
</dbReference>
<proteinExistence type="predicted"/>
<feature type="compositionally biased region" description="Pro residues" evidence="1">
    <location>
        <begin position="78"/>
        <end position="124"/>
    </location>
</feature>
<dbReference type="NCBIfam" id="TIGR04524">
    <property type="entry name" value="mycoplas_M_dom"/>
    <property type="match status" value="1"/>
</dbReference>
<protein>
    <submittedName>
        <fullName evidence="5">Immunoglobulin-blocking virulence protein</fullName>
    </submittedName>
</protein>
<feature type="domain" description="Mycoplasma immunoglobulin binding protein M2" evidence="4">
    <location>
        <begin position="539"/>
        <end position="732"/>
    </location>
</feature>
<dbReference type="Pfam" id="PF26360">
    <property type="entry name" value="MIB_M1"/>
    <property type="match status" value="1"/>
</dbReference>
<reference evidence="5" key="1">
    <citation type="submission" date="2024-01" db="EMBL/GenBank/DDBJ databases">
        <title>Complete genome sequence of Mycoplasma arginini type strain G 230.</title>
        <authorList>
            <person name="Spergser J."/>
        </authorList>
    </citation>
    <scope>NUCLEOTIDE SEQUENCE</scope>
    <source>
        <strain evidence="5">NCTC 10129</strain>
    </source>
</reference>
<dbReference type="Proteomes" id="UP001432074">
    <property type="component" value="Chromosome"/>
</dbReference>
<dbReference type="EMBL" id="CP143577">
    <property type="protein sequence ID" value="WVN22115.1"/>
    <property type="molecule type" value="Genomic_DNA"/>
</dbReference>
<feature type="domain" description="IgG-blocking virulence" evidence="2">
    <location>
        <begin position="329"/>
        <end position="529"/>
    </location>
</feature>
<keyword evidence="6" id="KW-1185">Reference proteome</keyword>
<gene>
    <name evidence="5" type="ORF">V2E25_00750</name>
</gene>
<dbReference type="InterPro" id="IPR058861">
    <property type="entry name" value="MIB_arm"/>
</dbReference>
<sequence length="740" mass="83326">MAILKSKKRKIVSLILGSTIAGATLFGAVLFSTNQKNANGVDYNNQNGANPEIFHKGTPDTTNANVSITDHKLKEVPKPPVVVPPKPEPTPIPPKPTPTPVPPKPTPVPPKPTPIPPKPTPTPPKKNTERIVIEINGVKVVAEVTPAPSRPLDPRDIAAGITNPNPYMNVIVGNIKSVEVTQELRDATLKNLIHHETAGLKNYFPGYIDDLLLEPNDKYDPELNIINNRAIWLRLMDKFKRLLDSPNVVKFLLPNAVNEYNKPKQFRSQNIKYAWLIKHLDYSKFTKLGKGAEKYLKEGYTASPDNAYINENGEIDSYGYDPAPGYNTVTTRMERDNKERRAFGIEGYYGRTPDEIANGNYRGWTKQDVTRSEKFKEFNVGNNDGIVITELTREKPEEGKLNKGYIVEIDAANFEGYEKTKNLIEQLKAKGIEITSYRIKNMGKKDVNQKFREILRALPDRLPQLELFFDHRATNTSSLIELENKKIKELSLFTLGNSLLDDWSLNPWALRNVEWVNTIDYNVSWENKQGADIASRITFNTIAFEESDILKNTDKPFERINNGLRMVYYVRNNEGIFQGSFGPGLNPDTNEGGNSYPTRLDFSRAPSIKSLKGLKFYDYIKASNAKRKLKNLKLFNDKEYFEIDGDELDKSQFDSVMAINEPPFAMPKTKIEFSNGSITSAIRILGTQTLSGKALSNLSVLLNLSKIHAPLQVSQGADALKKQLEENGYRVEYASDNTFN</sequence>
<dbReference type="InterPro" id="IPR030941">
    <property type="entry name" value="Predic_Ig_block"/>
</dbReference>
<feature type="region of interest" description="Disordered" evidence="1">
    <location>
        <begin position="70"/>
        <end position="126"/>
    </location>
</feature>
<dbReference type="InterPro" id="IPR058860">
    <property type="entry name" value="MIB_M2"/>
</dbReference>